<proteinExistence type="predicted"/>
<reference evidence="5 6" key="1">
    <citation type="submission" date="2017-11" db="EMBL/GenBank/DDBJ databases">
        <title>Comparitive Functional Genomics of Dry Heat Resistant strains isolated from the Viking Spacecraft.</title>
        <authorList>
            <person name="Seuylemezian A."/>
            <person name="Cooper K."/>
            <person name="Vaishampayan P."/>
        </authorList>
    </citation>
    <scope>NUCLEOTIDE SEQUENCE [LARGE SCALE GENOMIC DNA]</scope>
    <source>
        <strain evidence="5 6">V32-6</strain>
    </source>
</reference>
<accession>A0A2N5HH09</accession>
<evidence type="ECO:0000256" key="3">
    <source>
        <dbReference type="ARBA" id="ARBA00023014"/>
    </source>
</evidence>
<feature type="transmembrane region" description="Helical" evidence="4">
    <location>
        <begin position="105"/>
        <end position="126"/>
    </location>
</feature>
<feature type="transmembrane region" description="Helical" evidence="4">
    <location>
        <begin position="146"/>
        <end position="166"/>
    </location>
</feature>
<dbReference type="SUPFAM" id="SSF54862">
    <property type="entry name" value="4Fe-4S ferredoxins"/>
    <property type="match status" value="1"/>
</dbReference>
<feature type="transmembrane region" description="Helical" evidence="4">
    <location>
        <begin position="224"/>
        <end position="243"/>
    </location>
</feature>
<dbReference type="InterPro" id="IPR017900">
    <property type="entry name" value="4Fe4S_Fe_S_CS"/>
</dbReference>
<keyword evidence="2" id="KW-0408">Iron</keyword>
<dbReference type="PROSITE" id="PS00198">
    <property type="entry name" value="4FE4S_FER_1"/>
    <property type="match status" value="1"/>
</dbReference>
<feature type="transmembrane region" description="Helical" evidence="4">
    <location>
        <begin position="255"/>
        <end position="279"/>
    </location>
</feature>
<keyword evidence="4" id="KW-0812">Transmembrane</keyword>
<keyword evidence="3" id="KW-0411">Iron-sulfur</keyword>
<feature type="transmembrane region" description="Helical" evidence="4">
    <location>
        <begin position="299"/>
        <end position="316"/>
    </location>
</feature>
<evidence type="ECO:0000313" key="6">
    <source>
        <dbReference type="Proteomes" id="UP000234950"/>
    </source>
</evidence>
<organism evidence="5 6">
    <name type="scientific">Neobacillus cucumis</name>
    <dbReference type="NCBI Taxonomy" id="1740721"/>
    <lineage>
        <taxon>Bacteria</taxon>
        <taxon>Bacillati</taxon>
        <taxon>Bacillota</taxon>
        <taxon>Bacilli</taxon>
        <taxon>Bacillales</taxon>
        <taxon>Bacillaceae</taxon>
        <taxon>Neobacillus</taxon>
    </lineage>
</organism>
<dbReference type="NCBIfam" id="TIGR02484">
    <property type="entry name" value="CitB"/>
    <property type="match status" value="1"/>
</dbReference>
<evidence type="ECO:0000313" key="5">
    <source>
        <dbReference type="EMBL" id="PLS04804.1"/>
    </source>
</evidence>
<dbReference type="GO" id="GO:0046872">
    <property type="term" value="F:metal ion binding"/>
    <property type="evidence" value="ECO:0007669"/>
    <property type="project" value="UniProtKB-KW"/>
</dbReference>
<comment type="caution">
    <text evidence="5">The sequence shown here is derived from an EMBL/GenBank/DDBJ whole genome shotgun (WGS) entry which is preliminary data.</text>
</comment>
<keyword evidence="4" id="KW-0472">Membrane</keyword>
<dbReference type="InterPro" id="IPR012830">
    <property type="entry name" value="Citrate_utilization_prot_B"/>
</dbReference>
<protein>
    <submittedName>
        <fullName evidence="5">CitB family transcriptional regulator</fullName>
    </submittedName>
</protein>
<evidence type="ECO:0000256" key="1">
    <source>
        <dbReference type="ARBA" id="ARBA00022723"/>
    </source>
</evidence>
<dbReference type="InterPro" id="IPR036197">
    <property type="entry name" value="NarG-like_sf"/>
</dbReference>
<feature type="transmembrane region" description="Helical" evidence="4">
    <location>
        <begin position="322"/>
        <end position="342"/>
    </location>
</feature>
<dbReference type="OrthoDB" id="9769677at2"/>
<dbReference type="RefSeq" id="WP_101647982.1">
    <property type="nucleotide sequence ID" value="NZ_PGVE01000042.1"/>
</dbReference>
<dbReference type="AlphaFoldDB" id="A0A2N5HH09"/>
<dbReference type="EMBL" id="PGVE01000042">
    <property type="protein sequence ID" value="PLS04804.1"/>
    <property type="molecule type" value="Genomic_DNA"/>
</dbReference>
<keyword evidence="6" id="KW-1185">Reference proteome</keyword>
<dbReference type="GO" id="GO:0051536">
    <property type="term" value="F:iron-sulfur cluster binding"/>
    <property type="evidence" value="ECO:0007669"/>
    <property type="project" value="UniProtKB-KW"/>
</dbReference>
<sequence>MQSKELLDDGKRQMKLCNACRYCEGYCAVWQSIELRRDFTDNDMTYLANLCHDCRDCYYACPFTTPHEFGINPPKLFAQLREETYRKYASPRVFAKGLGEKRSGFWITFFFAIILMVALIIGTNGTSGLLKTHLGTGAFYESLSEVVMIVVFLVLGMWMVGGWILGMSRYWQDIKSTKSEKVIGKDFVTGTKYALSLRYLGGEGSGCTYPTDEPSTTRRKLHHFVSYGFMLDLASTALGAFYAHVLHIPAPYPLYHPVVILGILGGLGIIIGVVGLLALKAKSDSEVHDKGAQQSGTSFAVVLLTVAVTGMILLLARDTAAMGILLAIHLGSVAALFFTAPYTKFAHFVYRYLALIRYAQEERIAAGAAQEVKTQKQPIKPGATVMSKH</sequence>
<dbReference type="SUPFAM" id="SSF103501">
    <property type="entry name" value="Respiratory nitrate reductase 1 gamma chain"/>
    <property type="match status" value="1"/>
</dbReference>
<keyword evidence="1" id="KW-0479">Metal-binding</keyword>
<name>A0A2N5HH09_9BACI</name>
<keyword evidence="4" id="KW-1133">Transmembrane helix</keyword>
<evidence type="ECO:0000256" key="4">
    <source>
        <dbReference type="SAM" id="Phobius"/>
    </source>
</evidence>
<evidence type="ECO:0000256" key="2">
    <source>
        <dbReference type="ARBA" id="ARBA00023004"/>
    </source>
</evidence>
<dbReference type="Proteomes" id="UP000234950">
    <property type="component" value="Unassembled WGS sequence"/>
</dbReference>
<gene>
    <name evidence="5" type="ORF">CVD27_11165</name>
</gene>